<gene>
    <name evidence="1" type="ORF">PIB30_017906</name>
</gene>
<sequence>MARSPPPGGAAARSEIAKLLISGAIAHPHFLNATKLHGALAPSSWRARTSARWPWCVRALALGALGLAPGRAARPRSLLQRAFGLAFQGAPARQAWRARAARPGT</sequence>
<reference evidence="1 2" key="1">
    <citation type="journal article" date="2023" name="Plants (Basel)">
        <title>Bridging the Gap: Combining Genomics and Transcriptomics Approaches to Understand Stylosanthes scabra, an Orphan Legume from the Brazilian Caatinga.</title>
        <authorList>
            <person name="Ferreira-Neto J.R.C."/>
            <person name="da Silva M.D."/>
            <person name="Binneck E."/>
            <person name="de Melo N.F."/>
            <person name="da Silva R.H."/>
            <person name="de Melo A.L.T.M."/>
            <person name="Pandolfi V."/>
            <person name="Bustamante F.O."/>
            <person name="Brasileiro-Vidal A.C."/>
            <person name="Benko-Iseppon A.M."/>
        </authorList>
    </citation>
    <scope>NUCLEOTIDE SEQUENCE [LARGE SCALE GENOMIC DNA]</scope>
    <source>
        <tissue evidence="1">Leaves</tissue>
    </source>
</reference>
<organism evidence="1 2">
    <name type="scientific">Stylosanthes scabra</name>
    <dbReference type="NCBI Taxonomy" id="79078"/>
    <lineage>
        <taxon>Eukaryota</taxon>
        <taxon>Viridiplantae</taxon>
        <taxon>Streptophyta</taxon>
        <taxon>Embryophyta</taxon>
        <taxon>Tracheophyta</taxon>
        <taxon>Spermatophyta</taxon>
        <taxon>Magnoliopsida</taxon>
        <taxon>eudicotyledons</taxon>
        <taxon>Gunneridae</taxon>
        <taxon>Pentapetalae</taxon>
        <taxon>rosids</taxon>
        <taxon>fabids</taxon>
        <taxon>Fabales</taxon>
        <taxon>Fabaceae</taxon>
        <taxon>Papilionoideae</taxon>
        <taxon>50 kb inversion clade</taxon>
        <taxon>dalbergioids sensu lato</taxon>
        <taxon>Dalbergieae</taxon>
        <taxon>Pterocarpus clade</taxon>
        <taxon>Stylosanthes</taxon>
    </lineage>
</organism>
<dbReference type="EMBL" id="JASCZI010000053">
    <property type="protein sequence ID" value="MED6107824.1"/>
    <property type="molecule type" value="Genomic_DNA"/>
</dbReference>
<accession>A0ABU6Q977</accession>
<comment type="caution">
    <text evidence="1">The sequence shown here is derived from an EMBL/GenBank/DDBJ whole genome shotgun (WGS) entry which is preliminary data.</text>
</comment>
<evidence type="ECO:0000313" key="1">
    <source>
        <dbReference type="EMBL" id="MED6107824.1"/>
    </source>
</evidence>
<name>A0ABU6Q977_9FABA</name>
<keyword evidence="2" id="KW-1185">Reference proteome</keyword>
<protein>
    <submittedName>
        <fullName evidence="1">Uncharacterized protein</fullName>
    </submittedName>
</protein>
<evidence type="ECO:0000313" key="2">
    <source>
        <dbReference type="Proteomes" id="UP001341840"/>
    </source>
</evidence>
<proteinExistence type="predicted"/>
<dbReference type="Proteomes" id="UP001341840">
    <property type="component" value="Unassembled WGS sequence"/>
</dbReference>